<protein>
    <recommendedName>
        <fullName evidence="3">GIY-YIG domain-containing protein</fullName>
    </recommendedName>
</protein>
<sequence length="165" mass="19051">MINEWSDWFDVDLTDKASYNESTKDFPRKPATYVFRIVDNDGKPLPIQTANGLDEQGIVYVGQASDLRKRYYNKYLAYDTGERKCSSLKAMARKVKSNDAFKSKYPDAKFQIAYTIVANEKASKDLERNILHCYVQKYIHGPLLNSKLPYENGDYVKGLLDELNR</sequence>
<proteinExistence type="predicted"/>
<gene>
    <name evidence="1" type="ORF">SAMN04488696_1014</name>
</gene>
<dbReference type="EMBL" id="FOUJ01000001">
    <property type="protein sequence ID" value="SFM33307.1"/>
    <property type="molecule type" value="Genomic_DNA"/>
</dbReference>
<accession>A0A1I4PZS0</accession>
<evidence type="ECO:0008006" key="3">
    <source>
        <dbReference type="Google" id="ProtNLM"/>
    </source>
</evidence>
<evidence type="ECO:0000313" key="2">
    <source>
        <dbReference type="Proteomes" id="UP000198535"/>
    </source>
</evidence>
<organism evidence="1 2">
    <name type="scientific">Methanolobus profundi</name>
    <dbReference type="NCBI Taxonomy" id="487685"/>
    <lineage>
        <taxon>Archaea</taxon>
        <taxon>Methanobacteriati</taxon>
        <taxon>Methanobacteriota</taxon>
        <taxon>Stenosarchaea group</taxon>
        <taxon>Methanomicrobia</taxon>
        <taxon>Methanosarcinales</taxon>
        <taxon>Methanosarcinaceae</taxon>
        <taxon>Methanolobus</taxon>
    </lineage>
</organism>
<dbReference type="AlphaFoldDB" id="A0A1I4PZS0"/>
<dbReference type="SUPFAM" id="SSF82771">
    <property type="entry name" value="GIY-YIG endonuclease"/>
    <property type="match status" value="1"/>
</dbReference>
<dbReference type="RefSeq" id="WP_091933916.1">
    <property type="nucleotide sequence ID" value="NZ_FOUJ01000001.1"/>
</dbReference>
<keyword evidence="2" id="KW-1185">Reference proteome</keyword>
<dbReference type="Proteomes" id="UP000198535">
    <property type="component" value="Unassembled WGS sequence"/>
</dbReference>
<dbReference type="STRING" id="487685.SAMN04488696_1014"/>
<evidence type="ECO:0000313" key="1">
    <source>
        <dbReference type="EMBL" id="SFM33307.1"/>
    </source>
</evidence>
<name>A0A1I4PZS0_9EURY</name>
<reference evidence="2" key="1">
    <citation type="submission" date="2016-10" db="EMBL/GenBank/DDBJ databases">
        <authorList>
            <person name="Varghese N."/>
            <person name="Submissions S."/>
        </authorList>
    </citation>
    <scope>NUCLEOTIDE SEQUENCE [LARGE SCALE GENOMIC DNA]</scope>
    <source>
        <strain evidence="2">Mob M</strain>
    </source>
</reference>
<dbReference type="InterPro" id="IPR035901">
    <property type="entry name" value="GIY-YIG_endonuc_sf"/>
</dbReference>